<dbReference type="NCBIfam" id="NF033580">
    <property type="entry name" value="transpos_IS5_3"/>
    <property type="match status" value="1"/>
</dbReference>
<organism evidence="4 5">
    <name type="scientific">Paracoccus mutanolyticus</name>
    <dbReference type="NCBI Taxonomy" id="1499308"/>
    <lineage>
        <taxon>Bacteria</taxon>
        <taxon>Pseudomonadati</taxon>
        <taxon>Pseudomonadota</taxon>
        <taxon>Alphaproteobacteria</taxon>
        <taxon>Rhodobacterales</taxon>
        <taxon>Paracoccaceae</taxon>
        <taxon>Paracoccus</taxon>
    </lineage>
</organism>
<proteinExistence type="predicted"/>
<dbReference type="PANTHER" id="PTHR30007">
    <property type="entry name" value="PHP DOMAIN PROTEIN"/>
    <property type="match status" value="1"/>
</dbReference>
<dbReference type="Proteomes" id="UP000249922">
    <property type="component" value="Chromosome"/>
</dbReference>
<evidence type="ECO:0000259" key="3">
    <source>
        <dbReference type="Pfam" id="PF13340"/>
    </source>
</evidence>
<sequence length="274" mass="30755">MSTSLVSDGLWAMIEPLLPPISLSSKGGRPRISDRAALAGILFVLMSGIPWRMLPAEMGCGSGVTCWRRLRDWQLAGIWDQLHRTLLHQLHRAGHLDWSRACMDSASIAAKKGATSFGPNPTDRGRPGTKRHIITDRRGIPLTVRLSGANLHDSRMLEPLLDAIPPVQGKRGRPRKRPGKLHADKGYDYARCRRACSKRSIKHRIARKGVESSAHLGKHRWVVERSFAWLSQFRRLAVRYERKAEIHLALTILACAIICFRALTQTFNPCLSKL</sequence>
<evidence type="ECO:0000313" key="5">
    <source>
        <dbReference type="Proteomes" id="UP000249922"/>
    </source>
</evidence>
<keyword evidence="5" id="KW-1185">Reference proteome</keyword>
<reference evidence="4 5" key="1">
    <citation type="submission" date="2018-06" db="EMBL/GenBank/DDBJ databases">
        <title>Complete genome sequence of Paracoccus mutanolyticus strain RSP-02 isolated from cellulosic waste.</title>
        <authorList>
            <person name="Amrutha R.N."/>
            <person name="Shrivastav A."/>
            <person name="Buddana S.K."/>
            <person name="Deshpande U."/>
            <person name="Prakasham R.S."/>
        </authorList>
    </citation>
    <scope>NUCLEOTIDE SEQUENCE [LARGE SCALE GENOMIC DNA]</scope>
    <source>
        <strain evidence="4 5">RSP-02</strain>
    </source>
</reference>
<evidence type="ECO:0000256" key="1">
    <source>
        <dbReference type="SAM" id="MobiDB-lite"/>
    </source>
</evidence>
<dbReference type="EMBL" id="CP030239">
    <property type="protein sequence ID" value="AWX93236.1"/>
    <property type="molecule type" value="Genomic_DNA"/>
</dbReference>
<dbReference type="PANTHER" id="PTHR30007:SF1">
    <property type="entry name" value="BLR1914 PROTEIN"/>
    <property type="match status" value="1"/>
</dbReference>
<dbReference type="Pfam" id="PF01609">
    <property type="entry name" value="DDE_Tnp_1"/>
    <property type="match status" value="1"/>
</dbReference>
<accession>A0ABM6WRI1</accession>
<gene>
    <name evidence="4" type="ORF">DPM13_09170</name>
</gene>
<dbReference type="Pfam" id="PF13340">
    <property type="entry name" value="DUF4096"/>
    <property type="match status" value="1"/>
</dbReference>
<evidence type="ECO:0000259" key="2">
    <source>
        <dbReference type="Pfam" id="PF01609"/>
    </source>
</evidence>
<protein>
    <submittedName>
        <fullName evidence="4">IS5 family transposase</fullName>
    </submittedName>
</protein>
<evidence type="ECO:0000313" key="4">
    <source>
        <dbReference type="EMBL" id="AWX93236.1"/>
    </source>
</evidence>
<feature type="domain" description="Insertion element IS402-like" evidence="3">
    <location>
        <begin position="6"/>
        <end position="83"/>
    </location>
</feature>
<feature type="region of interest" description="Disordered" evidence="1">
    <location>
        <begin position="112"/>
        <end position="131"/>
    </location>
</feature>
<feature type="domain" description="Transposase IS4-like" evidence="2">
    <location>
        <begin position="102"/>
        <end position="258"/>
    </location>
</feature>
<dbReference type="InterPro" id="IPR025161">
    <property type="entry name" value="IS402-like_dom"/>
</dbReference>
<dbReference type="InterPro" id="IPR002559">
    <property type="entry name" value="Transposase_11"/>
</dbReference>
<name>A0ABM6WRI1_9RHOB</name>